<dbReference type="EMBL" id="VJNA01000019">
    <property type="protein sequence ID" value="TSE23905.1"/>
    <property type="molecule type" value="Genomic_DNA"/>
</dbReference>
<sequence>MPRPSPAPECTLTLYCQPGARQTRLVGWHGGLPKVQLAAPPVDGAANAALLAWLTERTGLPKRAVTLVAGATARTKRVRLHGLDANQALAALGAAPPPNQG</sequence>
<dbReference type="OrthoDB" id="9800587at2"/>
<dbReference type="Pfam" id="PF02594">
    <property type="entry name" value="DUF167"/>
    <property type="match status" value="1"/>
</dbReference>
<dbReference type="NCBIfam" id="TIGR00251">
    <property type="entry name" value="DUF167 family protein"/>
    <property type="match status" value="1"/>
</dbReference>
<proteinExistence type="inferred from homology"/>
<comment type="similarity">
    <text evidence="1 2">Belongs to the UPF0235 family.</text>
</comment>
<dbReference type="Gene3D" id="3.30.1200.10">
    <property type="entry name" value="YggU-like"/>
    <property type="match status" value="1"/>
</dbReference>
<reference evidence="3 4" key="1">
    <citation type="submission" date="2019-07" db="EMBL/GenBank/DDBJ databases">
        <title>Tepidimonas aquatica CLN-1 draft genome.</title>
        <authorList>
            <person name="Da Costa M.S."/>
            <person name="Froufe H.J.C."/>
            <person name="Egas C."/>
            <person name="Albuquerque L."/>
        </authorList>
    </citation>
    <scope>NUCLEOTIDE SEQUENCE [LARGE SCALE GENOMIC DNA]</scope>
    <source>
        <strain evidence="3 4">CLN-1</strain>
    </source>
</reference>
<comment type="caution">
    <text evidence="3">The sequence shown here is derived from an EMBL/GenBank/DDBJ whole genome shotgun (WGS) entry which is preliminary data.</text>
</comment>
<keyword evidence="4" id="KW-1185">Reference proteome</keyword>
<organism evidence="3 4">
    <name type="scientific">Tepidimonas aquatica</name>
    <dbReference type="NCBI Taxonomy" id="247482"/>
    <lineage>
        <taxon>Bacteria</taxon>
        <taxon>Pseudomonadati</taxon>
        <taxon>Pseudomonadota</taxon>
        <taxon>Betaproteobacteria</taxon>
        <taxon>Burkholderiales</taxon>
        <taxon>Tepidimonas</taxon>
    </lineage>
</organism>
<dbReference type="Proteomes" id="UP000318554">
    <property type="component" value="Unassembled WGS sequence"/>
</dbReference>
<dbReference type="SMART" id="SM01152">
    <property type="entry name" value="DUF167"/>
    <property type="match status" value="1"/>
</dbReference>
<dbReference type="HAMAP" id="MF_00634">
    <property type="entry name" value="UPF0235"/>
    <property type="match status" value="1"/>
</dbReference>
<accession>A0A554WK27</accession>
<dbReference type="AlphaFoldDB" id="A0A554WK27"/>
<evidence type="ECO:0000313" key="4">
    <source>
        <dbReference type="Proteomes" id="UP000318554"/>
    </source>
</evidence>
<dbReference type="SUPFAM" id="SSF69786">
    <property type="entry name" value="YggU-like"/>
    <property type="match status" value="1"/>
</dbReference>
<evidence type="ECO:0000313" key="3">
    <source>
        <dbReference type="EMBL" id="TSE23905.1"/>
    </source>
</evidence>
<name>A0A554WK27_9BURK</name>
<protein>
    <recommendedName>
        <fullName evidence="2">UPF0235 protein Taqua_01645</fullName>
    </recommendedName>
</protein>
<evidence type="ECO:0000256" key="1">
    <source>
        <dbReference type="ARBA" id="ARBA00010364"/>
    </source>
</evidence>
<dbReference type="PANTHER" id="PTHR13420">
    <property type="entry name" value="UPF0235 PROTEIN C15ORF40"/>
    <property type="match status" value="1"/>
</dbReference>
<dbReference type="InterPro" id="IPR003746">
    <property type="entry name" value="DUF167"/>
</dbReference>
<dbReference type="GO" id="GO:0005737">
    <property type="term" value="C:cytoplasm"/>
    <property type="evidence" value="ECO:0007669"/>
    <property type="project" value="TreeGrafter"/>
</dbReference>
<evidence type="ECO:0000256" key="2">
    <source>
        <dbReference type="HAMAP-Rule" id="MF_00634"/>
    </source>
</evidence>
<gene>
    <name evidence="3" type="ORF">Taqua_01645</name>
</gene>
<dbReference type="InterPro" id="IPR036591">
    <property type="entry name" value="YggU-like_sf"/>
</dbReference>
<dbReference type="PANTHER" id="PTHR13420:SF7">
    <property type="entry name" value="UPF0235 PROTEIN C15ORF40"/>
    <property type="match status" value="1"/>
</dbReference>
<dbReference type="RefSeq" id="WP_144326238.1">
    <property type="nucleotide sequence ID" value="NZ_VJNA01000019.1"/>
</dbReference>